<evidence type="ECO:0000259" key="1">
    <source>
        <dbReference type="PROSITE" id="PS50146"/>
    </source>
</evidence>
<sequence length="485" mass="52235">MGNEVSSQLQTEGKVNGRPVTFTIKQSEDGNELTWQEHKHDSSHSIAKKDMIAVLPIHAQVPDDYTILYVATNPAAKDDPKASPVIFQHIIATTLPPSFIAAYQPPGNACWQLRQDAGSLPNLHVIVSLGSGTGQAESVWNSLFKPMLQHVCPKADKYTVHFTDSESSVTALTKNVLLPAANEGKAQAVILLSGDGGLVDIIDGLLSAKRLSQYRKLNVALLPLGTGNALAHSTGITTDNTLGLRNLLQGIPRDLPLFRVTFSPGARLLVNGAREERQLGTVDGQPTSYGAVVCSWGFHAALVADSDSAEYRRHGAERFKMAANEALYPADGKGPHAYRGQVSMMQAASAGGSGGVKKKGWQTLDRQEHAYVLATPVSQLEQGFTISPASRPMDGKLRLVHFGALGGDECMEIMKQAYDGGRHTTHPGVGYEEIEALRIQFQESEARWRRVCVDGRIVRVEEGGWVEVRGGVGGVVDLILAAPEL</sequence>
<dbReference type="InterPro" id="IPR001206">
    <property type="entry name" value="Diacylglycerol_kinase_cat_dom"/>
</dbReference>
<name>A0AAN7THX0_9PEZI</name>
<dbReference type="Gene3D" id="3.40.50.10330">
    <property type="entry name" value="Probable inorganic polyphosphate/atp-NAD kinase, domain 1"/>
    <property type="match status" value="1"/>
</dbReference>
<dbReference type="InterPro" id="IPR016064">
    <property type="entry name" value="NAD/diacylglycerol_kinase_sf"/>
</dbReference>
<evidence type="ECO:0000313" key="2">
    <source>
        <dbReference type="EMBL" id="KAK5117979.1"/>
    </source>
</evidence>
<dbReference type="SMART" id="SM00046">
    <property type="entry name" value="DAGKc"/>
    <property type="match status" value="1"/>
</dbReference>
<dbReference type="InterPro" id="IPR050187">
    <property type="entry name" value="Lipid_Phosphate_FormReg"/>
</dbReference>
<dbReference type="GO" id="GO:0016020">
    <property type="term" value="C:membrane"/>
    <property type="evidence" value="ECO:0007669"/>
    <property type="project" value="TreeGrafter"/>
</dbReference>
<dbReference type="Proteomes" id="UP001310890">
    <property type="component" value="Unassembled WGS sequence"/>
</dbReference>
<gene>
    <name evidence="2" type="ORF">LTR62_004023</name>
</gene>
<dbReference type="PROSITE" id="PS50146">
    <property type="entry name" value="DAGK"/>
    <property type="match status" value="1"/>
</dbReference>
<dbReference type="GO" id="GO:0005737">
    <property type="term" value="C:cytoplasm"/>
    <property type="evidence" value="ECO:0007669"/>
    <property type="project" value="TreeGrafter"/>
</dbReference>
<proteinExistence type="predicted"/>
<dbReference type="SUPFAM" id="SSF111331">
    <property type="entry name" value="NAD kinase/diacylglycerol kinase-like"/>
    <property type="match status" value="1"/>
</dbReference>
<protein>
    <recommendedName>
        <fullName evidence="1">DAGKc domain-containing protein</fullName>
    </recommendedName>
</protein>
<organism evidence="2 3">
    <name type="scientific">Meristemomyces frigidus</name>
    <dbReference type="NCBI Taxonomy" id="1508187"/>
    <lineage>
        <taxon>Eukaryota</taxon>
        <taxon>Fungi</taxon>
        <taxon>Dikarya</taxon>
        <taxon>Ascomycota</taxon>
        <taxon>Pezizomycotina</taxon>
        <taxon>Dothideomycetes</taxon>
        <taxon>Dothideomycetidae</taxon>
        <taxon>Mycosphaerellales</taxon>
        <taxon>Teratosphaeriaceae</taxon>
        <taxon>Meristemomyces</taxon>
    </lineage>
</organism>
<dbReference type="Gene3D" id="2.60.200.40">
    <property type="match status" value="1"/>
</dbReference>
<dbReference type="Pfam" id="PF00781">
    <property type="entry name" value="DAGK_cat"/>
    <property type="match status" value="1"/>
</dbReference>
<dbReference type="PANTHER" id="PTHR12358:SF108">
    <property type="entry name" value="DAGKC DOMAIN-CONTAINING PROTEIN"/>
    <property type="match status" value="1"/>
</dbReference>
<feature type="domain" description="DAGKc" evidence="1">
    <location>
        <begin position="118"/>
        <end position="265"/>
    </location>
</feature>
<evidence type="ECO:0000313" key="3">
    <source>
        <dbReference type="Proteomes" id="UP001310890"/>
    </source>
</evidence>
<dbReference type="GO" id="GO:0001727">
    <property type="term" value="F:lipid kinase activity"/>
    <property type="evidence" value="ECO:0007669"/>
    <property type="project" value="TreeGrafter"/>
</dbReference>
<dbReference type="GO" id="GO:0046512">
    <property type="term" value="P:sphingosine biosynthetic process"/>
    <property type="evidence" value="ECO:0007669"/>
    <property type="project" value="TreeGrafter"/>
</dbReference>
<reference evidence="2" key="1">
    <citation type="submission" date="2023-08" db="EMBL/GenBank/DDBJ databases">
        <title>Black Yeasts Isolated from many extreme environments.</title>
        <authorList>
            <person name="Coleine C."/>
            <person name="Stajich J.E."/>
            <person name="Selbmann L."/>
        </authorList>
    </citation>
    <scope>NUCLEOTIDE SEQUENCE</scope>
    <source>
        <strain evidence="2">CCFEE 5401</strain>
    </source>
</reference>
<dbReference type="AlphaFoldDB" id="A0AAN7THX0"/>
<dbReference type="InterPro" id="IPR017438">
    <property type="entry name" value="ATP-NAD_kinase_N"/>
</dbReference>
<accession>A0AAN7THX0</accession>
<dbReference type="PANTHER" id="PTHR12358">
    <property type="entry name" value="SPHINGOSINE KINASE"/>
    <property type="match status" value="1"/>
</dbReference>
<dbReference type="EMBL" id="JAVRRL010000003">
    <property type="protein sequence ID" value="KAK5117979.1"/>
    <property type="molecule type" value="Genomic_DNA"/>
</dbReference>
<comment type="caution">
    <text evidence="2">The sequence shown here is derived from an EMBL/GenBank/DDBJ whole genome shotgun (WGS) entry which is preliminary data.</text>
</comment>